<evidence type="ECO:0000313" key="1">
    <source>
        <dbReference type="EMBL" id="EGF54703.1"/>
    </source>
</evidence>
<sequence>MIAYCSTGINKPKKLGEIFKGCLNTFFSIISPINIFKVINFAVYQQGVDEEWPWTDRMLIIKRYTQISCVNKQWIKFYLILITSGARKIIFTSPHY</sequence>
<accession>F3PVG6</accession>
<dbReference type="AlphaFoldDB" id="F3PVG6"/>
<dbReference type="HOGENOM" id="CLU_2353959_0_0_10"/>
<name>F3PVG6_9BACE</name>
<protein>
    <submittedName>
        <fullName evidence="1">Uncharacterized protein</fullName>
    </submittedName>
</protein>
<evidence type="ECO:0000313" key="2">
    <source>
        <dbReference type="Proteomes" id="UP000003416"/>
    </source>
</evidence>
<organism evidence="1 2">
    <name type="scientific">Bacteroides fluxus YIT 12057</name>
    <dbReference type="NCBI Taxonomy" id="763034"/>
    <lineage>
        <taxon>Bacteria</taxon>
        <taxon>Pseudomonadati</taxon>
        <taxon>Bacteroidota</taxon>
        <taxon>Bacteroidia</taxon>
        <taxon>Bacteroidales</taxon>
        <taxon>Bacteroidaceae</taxon>
        <taxon>Bacteroides</taxon>
    </lineage>
</organism>
<reference evidence="1 2" key="1">
    <citation type="submission" date="2011-02" db="EMBL/GenBank/DDBJ databases">
        <authorList>
            <person name="Weinstock G."/>
            <person name="Sodergren E."/>
            <person name="Clifton S."/>
            <person name="Fulton L."/>
            <person name="Fulton B."/>
            <person name="Courtney L."/>
            <person name="Fronick C."/>
            <person name="Harrison M."/>
            <person name="Strong C."/>
            <person name="Farmer C."/>
            <person name="Delahaunty K."/>
            <person name="Markovic C."/>
            <person name="Hall O."/>
            <person name="Minx P."/>
            <person name="Tomlinson C."/>
            <person name="Mitreva M."/>
            <person name="Hou S."/>
            <person name="Chen J."/>
            <person name="Wollam A."/>
            <person name="Pepin K.H."/>
            <person name="Johnson M."/>
            <person name="Bhonagiri V."/>
            <person name="Zhang X."/>
            <person name="Suruliraj S."/>
            <person name="Warren W."/>
            <person name="Chinwalla A."/>
            <person name="Mardis E.R."/>
            <person name="Wilson R.K."/>
        </authorList>
    </citation>
    <scope>NUCLEOTIDE SEQUENCE [LARGE SCALE GENOMIC DNA]</scope>
    <source>
        <strain evidence="1 2">YIT 12057</strain>
    </source>
</reference>
<gene>
    <name evidence="1" type="ORF">HMPREF9446_02744</name>
</gene>
<dbReference type="EMBL" id="AFBN01000071">
    <property type="protein sequence ID" value="EGF54703.1"/>
    <property type="molecule type" value="Genomic_DNA"/>
</dbReference>
<proteinExistence type="predicted"/>
<keyword evidence="2" id="KW-1185">Reference proteome</keyword>
<comment type="caution">
    <text evidence="1">The sequence shown here is derived from an EMBL/GenBank/DDBJ whole genome shotgun (WGS) entry which is preliminary data.</text>
</comment>
<dbReference type="STRING" id="763034.HMPREF9446_02744"/>
<dbReference type="Proteomes" id="UP000003416">
    <property type="component" value="Unassembled WGS sequence"/>
</dbReference>